<reference evidence="1" key="1">
    <citation type="submission" date="2020-07" db="EMBL/GenBank/DDBJ databases">
        <title>The High-quality genome of the commercially important snow crab, Chionoecetes opilio.</title>
        <authorList>
            <person name="Jeong J.-H."/>
            <person name="Ryu S."/>
        </authorList>
    </citation>
    <scope>NUCLEOTIDE SEQUENCE</scope>
    <source>
        <strain evidence="1">MADBK_172401_WGS</strain>
        <tissue evidence="1">Digestive gland</tissue>
    </source>
</reference>
<keyword evidence="2" id="KW-1185">Reference proteome</keyword>
<dbReference type="EMBL" id="JACEEZ010014030">
    <property type="protein sequence ID" value="KAG0719741.1"/>
    <property type="molecule type" value="Genomic_DNA"/>
</dbReference>
<evidence type="ECO:0000313" key="1">
    <source>
        <dbReference type="EMBL" id="KAG0719741.1"/>
    </source>
</evidence>
<comment type="caution">
    <text evidence="1">The sequence shown here is derived from an EMBL/GenBank/DDBJ whole genome shotgun (WGS) entry which is preliminary data.</text>
</comment>
<organism evidence="1 2">
    <name type="scientific">Chionoecetes opilio</name>
    <name type="common">Atlantic snow crab</name>
    <name type="synonym">Cancer opilio</name>
    <dbReference type="NCBI Taxonomy" id="41210"/>
    <lineage>
        <taxon>Eukaryota</taxon>
        <taxon>Metazoa</taxon>
        <taxon>Ecdysozoa</taxon>
        <taxon>Arthropoda</taxon>
        <taxon>Crustacea</taxon>
        <taxon>Multicrustacea</taxon>
        <taxon>Malacostraca</taxon>
        <taxon>Eumalacostraca</taxon>
        <taxon>Eucarida</taxon>
        <taxon>Decapoda</taxon>
        <taxon>Pleocyemata</taxon>
        <taxon>Brachyura</taxon>
        <taxon>Eubrachyura</taxon>
        <taxon>Majoidea</taxon>
        <taxon>Majidae</taxon>
        <taxon>Chionoecetes</taxon>
    </lineage>
</organism>
<dbReference type="Proteomes" id="UP000770661">
    <property type="component" value="Unassembled WGS sequence"/>
</dbReference>
<protein>
    <submittedName>
        <fullName evidence="1">Uncharacterized protein</fullName>
    </submittedName>
</protein>
<sequence length="204" mass="22673">MTACYGQNNSDTMSNARLSAWAAKNRQRVYITPKLCSLPPTSEAFEENVKSAHHQASIWRAVKDADPPELDVEKYGWKKDETKQITCTYDSPGYSQPCTRCCLRLIKCGCEVTPYRSSRCGFAGVPICRAQCSVSVTMEFAATQMLCDFMYRNAYAGAKKYKAGIRPPVRRVSRQATGGSRGGVVTVSHLRHWSPCRARRGVGT</sequence>
<dbReference type="AlphaFoldDB" id="A0A8J4YAM4"/>
<proteinExistence type="predicted"/>
<evidence type="ECO:0000313" key="2">
    <source>
        <dbReference type="Proteomes" id="UP000770661"/>
    </source>
</evidence>
<name>A0A8J4YAM4_CHIOP</name>
<accession>A0A8J4YAM4</accession>
<gene>
    <name evidence="1" type="ORF">GWK47_049887</name>
</gene>